<feature type="non-terminal residue" evidence="2">
    <location>
        <position position="74"/>
    </location>
</feature>
<dbReference type="EMBL" id="BTSX01000004">
    <property type="protein sequence ID" value="GMS91673.1"/>
    <property type="molecule type" value="Genomic_DNA"/>
</dbReference>
<gene>
    <name evidence="2" type="ORF">PENTCL1PPCAC_13848</name>
</gene>
<evidence type="ECO:0000256" key="1">
    <source>
        <dbReference type="SAM" id="Coils"/>
    </source>
</evidence>
<protein>
    <submittedName>
        <fullName evidence="2">Uncharacterized protein</fullName>
    </submittedName>
</protein>
<sequence>TPERFKAACERIRADPTHLNESISKLSSEAQTYANQIREIARTEQDLGQMRAKIEAIRADIIKELDQHRKDLVE</sequence>
<keyword evidence="3" id="KW-1185">Reference proteome</keyword>
<dbReference type="AlphaFoldDB" id="A0AAV5TC64"/>
<proteinExistence type="predicted"/>
<keyword evidence="1" id="KW-0175">Coiled coil</keyword>
<feature type="coiled-coil region" evidence="1">
    <location>
        <begin position="33"/>
        <end position="60"/>
    </location>
</feature>
<accession>A0AAV5TC64</accession>
<reference evidence="2" key="1">
    <citation type="submission" date="2023-10" db="EMBL/GenBank/DDBJ databases">
        <title>Genome assembly of Pristionchus species.</title>
        <authorList>
            <person name="Yoshida K."/>
            <person name="Sommer R.J."/>
        </authorList>
    </citation>
    <scope>NUCLEOTIDE SEQUENCE</scope>
    <source>
        <strain evidence="2">RS0144</strain>
    </source>
</reference>
<feature type="non-terminal residue" evidence="2">
    <location>
        <position position="1"/>
    </location>
</feature>
<name>A0AAV5TC64_9BILA</name>
<dbReference type="Proteomes" id="UP001432027">
    <property type="component" value="Unassembled WGS sequence"/>
</dbReference>
<comment type="caution">
    <text evidence="2">The sequence shown here is derived from an EMBL/GenBank/DDBJ whole genome shotgun (WGS) entry which is preliminary data.</text>
</comment>
<evidence type="ECO:0000313" key="2">
    <source>
        <dbReference type="EMBL" id="GMS91673.1"/>
    </source>
</evidence>
<evidence type="ECO:0000313" key="3">
    <source>
        <dbReference type="Proteomes" id="UP001432027"/>
    </source>
</evidence>
<organism evidence="2 3">
    <name type="scientific">Pristionchus entomophagus</name>
    <dbReference type="NCBI Taxonomy" id="358040"/>
    <lineage>
        <taxon>Eukaryota</taxon>
        <taxon>Metazoa</taxon>
        <taxon>Ecdysozoa</taxon>
        <taxon>Nematoda</taxon>
        <taxon>Chromadorea</taxon>
        <taxon>Rhabditida</taxon>
        <taxon>Rhabditina</taxon>
        <taxon>Diplogasteromorpha</taxon>
        <taxon>Diplogasteroidea</taxon>
        <taxon>Neodiplogasteridae</taxon>
        <taxon>Pristionchus</taxon>
    </lineage>
</organism>